<dbReference type="Proteomes" id="UP000199337">
    <property type="component" value="Unassembled WGS sequence"/>
</dbReference>
<keyword evidence="2" id="KW-1185">Reference proteome</keyword>
<dbReference type="STRING" id="341036.SAMN05660649_04237"/>
<dbReference type="EMBL" id="FOOX01000020">
    <property type="protein sequence ID" value="SFH20671.1"/>
    <property type="molecule type" value="Genomic_DNA"/>
</dbReference>
<gene>
    <name evidence="1" type="ORF">SAMN05660649_04237</name>
</gene>
<accession>A0A1I2Y8E9</accession>
<reference evidence="2" key="1">
    <citation type="submission" date="2016-10" db="EMBL/GenBank/DDBJ databases">
        <authorList>
            <person name="Varghese N."/>
            <person name="Submissions S."/>
        </authorList>
    </citation>
    <scope>NUCLEOTIDE SEQUENCE [LARGE SCALE GENOMIC DNA]</scope>
    <source>
        <strain evidence="2">DSM 17038</strain>
    </source>
</reference>
<proteinExistence type="predicted"/>
<evidence type="ECO:0000313" key="1">
    <source>
        <dbReference type="EMBL" id="SFH20671.1"/>
    </source>
</evidence>
<protein>
    <submittedName>
        <fullName evidence="1">Uncharacterized protein</fullName>
    </submittedName>
</protein>
<evidence type="ECO:0000313" key="2">
    <source>
        <dbReference type="Proteomes" id="UP000199337"/>
    </source>
</evidence>
<dbReference type="AlphaFoldDB" id="A0A1I2Y8E9"/>
<name>A0A1I2Y8E9_9FIRM</name>
<dbReference type="RefSeq" id="WP_174549988.1">
    <property type="nucleotide sequence ID" value="NZ_FOOX01000020.1"/>
</dbReference>
<sequence>MTLQEAQSFIKAVLAQQEINREVHGSNKEDDERKPIEWGVIAGEHMGHLLGALRSGNQQLIENEILHVAGPLLECWNAIKTSVKQVSEYKCTSCGEVFSLDESNNKCPLCESKLEKVKVPHISEFIQK</sequence>
<organism evidence="1 2">
    <name type="scientific">Desulfotruncus arcticus DSM 17038</name>
    <dbReference type="NCBI Taxonomy" id="1121424"/>
    <lineage>
        <taxon>Bacteria</taxon>
        <taxon>Bacillati</taxon>
        <taxon>Bacillota</taxon>
        <taxon>Clostridia</taxon>
        <taxon>Eubacteriales</taxon>
        <taxon>Desulfallaceae</taxon>
        <taxon>Desulfotruncus</taxon>
    </lineage>
</organism>